<dbReference type="InterPro" id="IPR032816">
    <property type="entry name" value="VTT_dom"/>
</dbReference>
<proteinExistence type="inferred from homology"/>
<evidence type="ECO:0000259" key="7">
    <source>
        <dbReference type="Pfam" id="PF09335"/>
    </source>
</evidence>
<dbReference type="PANTHER" id="PTHR12677:SF59">
    <property type="entry name" value="GOLGI APPARATUS MEMBRANE PROTEIN TVP38-RELATED"/>
    <property type="match status" value="1"/>
</dbReference>
<reference evidence="8" key="1">
    <citation type="journal article" date="2020" name="mSystems">
        <title>Genome- and Community-Level Interaction Insights into Carbon Utilization and Element Cycling Functions of Hydrothermarchaeota in Hydrothermal Sediment.</title>
        <authorList>
            <person name="Zhou Z."/>
            <person name="Liu Y."/>
            <person name="Xu W."/>
            <person name="Pan J."/>
            <person name="Luo Z.H."/>
            <person name="Li M."/>
        </authorList>
    </citation>
    <scope>NUCLEOTIDE SEQUENCE [LARGE SCALE GENOMIC DNA]</scope>
    <source>
        <strain evidence="8">SpSt-1182</strain>
    </source>
</reference>
<gene>
    <name evidence="8" type="ORF">ENN51_07600</name>
</gene>
<protein>
    <recommendedName>
        <fullName evidence="6">TVP38/TMEM64 family membrane protein</fullName>
    </recommendedName>
</protein>
<evidence type="ECO:0000256" key="2">
    <source>
        <dbReference type="ARBA" id="ARBA00022475"/>
    </source>
</evidence>
<dbReference type="GO" id="GO:0005886">
    <property type="term" value="C:plasma membrane"/>
    <property type="evidence" value="ECO:0007669"/>
    <property type="project" value="UniProtKB-SubCell"/>
</dbReference>
<evidence type="ECO:0000256" key="1">
    <source>
        <dbReference type="ARBA" id="ARBA00004651"/>
    </source>
</evidence>
<evidence type="ECO:0000256" key="6">
    <source>
        <dbReference type="RuleBase" id="RU366058"/>
    </source>
</evidence>
<feature type="transmembrane region" description="Helical" evidence="6">
    <location>
        <begin position="67"/>
        <end position="89"/>
    </location>
</feature>
<keyword evidence="3 6" id="KW-0812">Transmembrane</keyword>
<feature type="transmembrane region" description="Helical" evidence="6">
    <location>
        <begin position="21"/>
        <end position="47"/>
    </location>
</feature>
<evidence type="ECO:0000256" key="3">
    <source>
        <dbReference type="ARBA" id="ARBA00022692"/>
    </source>
</evidence>
<keyword evidence="5 6" id="KW-0472">Membrane</keyword>
<dbReference type="AlphaFoldDB" id="A0A7V0T707"/>
<dbReference type="EMBL" id="DSBX01000287">
    <property type="protein sequence ID" value="HDR00129.1"/>
    <property type="molecule type" value="Genomic_DNA"/>
</dbReference>
<comment type="caution">
    <text evidence="8">The sequence shown here is derived from an EMBL/GenBank/DDBJ whole genome shotgun (WGS) entry which is preliminary data.</text>
</comment>
<comment type="similarity">
    <text evidence="6">Belongs to the TVP38/TMEM64 family.</text>
</comment>
<feature type="transmembrane region" description="Helical" evidence="6">
    <location>
        <begin position="174"/>
        <end position="192"/>
    </location>
</feature>
<dbReference type="Proteomes" id="UP000885672">
    <property type="component" value="Unassembled WGS sequence"/>
</dbReference>
<dbReference type="Pfam" id="PF09335">
    <property type="entry name" value="VTT_dom"/>
    <property type="match status" value="1"/>
</dbReference>
<feature type="non-terminal residue" evidence="8">
    <location>
        <position position="1"/>
    </location>
</feature>
<dbReference type="PANTHER" id="PTHR12677">
    <property type="entry name" value="GOLGI APPARATUS MEMBRANE PROTEIN TVP38-RELATED"/>
    <property type="match status" value="1"/>
</dbReference>
<accession>A0A7V0T707</accession>
<dbReference type="InterPro" id="IPR015414">
    <property type="entry name" value="TMEM64"/>
</dbReference>
<evidence type="ECO:0000313" key="8">
    <source>
        <dbReference type="EMBL" id="HDR00129.1"/>
    </source>
</evidence>
<sequence length="216" mass="23902">FVLLLLYGRQLLNLFRRPEELRALVTGWGPWAGLGIVAFQVLQIVVAPLPGHVVSFVVGYALGLWPGVLWLLLGVMLGSTISFTLARLLGRRLLRYLVPPERLDALDRQIVRRGTFYLFLLILVPNPVGDLAYYLAGLTPLPLPVFLALVFLGRLPSSLIECGLGSGATRFGPVQWGILAAVAALAALLYFLNQRRIARLLEKWSHVGRFARPGKR</sequence>
<evidence type="ECO:0000256" key="5">
    <source>
        <dbReference type="ARBA" id="ARBA00023136"/>
    </source>
</evidence>
<keyword evidence="4 6" id="KW-1133">Transmembrane helix</keyword>
<comment type="caution">
    <text evidence="6">Lacks conserved residue(s) required for the propagation of feature annotation.</text>
</comment>
<name>A0A7V0T707_UNCW3</name>
<comment type="subcellular location">
    <subcellularLocation>
        <location evidence="1 6">Cell membrane</location>
        <topology evidence="1 6">Multi-pass membrane protein</topology>
    </subcellularLocation>
</comment>
<keyword evidence="2 6" id="KW-1003">Cell membrane</keyword>
<evidence type="ECO:0000256" key="4">
    <source>
        <dbReference type="ARBA" id="ARBA00022989"/>
    </source>
</evidence>
<organism evidence="8">
    <name type="scientific">candidate division WOR-3 bacterium</name>
    <dbReference type="NCBI Taxonomy" id="2052148"/>
    <lineage>
        <taxon>Bacteria</taxon>
        <taxon>Bacteria division WOR-3</taxon>
    </lineage>
</organism>
<feature type="domain" description="VTT" evidence="7">
    <location>
        <begin position="49"/>
        <end position="166"/>
    </location>
</feature>